<reference evidence="2 3" key="1">
    <citation type="journal article" date="2019" name="Sci. Rep.">
        <title>A high-quality genome of Eragrostis curvula grass provides insights into Poaceae evolution and supports new strategies to enhance forage quality.</title>
        <authorList>
            <person name="Carballo J."/>
            <person name="Santos B.A.C.M."/>
            <person name="Zappacosta D."/>
            <person name="Garbus I."/>
            <person name="Selva J.P."/>
            <person name="Gallo C.A."/>
            <person name="Diaz A."/>
            <person name="Albertini E."/>
            <person name="Caccamo M."/>
            <person name="Echenique V."/>
        </authorList>
    </citation>
    <scope>NUCLEOTIDE SEQUENCE [LARGE SCALE GENOMIC DNA]</scope>
    <source>
        <strain evidence="3">cv. Victoria</strain>
        <tissue evidence="2">Leaf</tissue>
    </source>
</reference>
<dbReference type="AlphaFoldDB" id="A0A5J9SP03"/>
<feature type="transmembrane region" description="Helical" evidence="1">
    <location>
        <begin position="177"/>
        <end position="195"/>
    </location>
</feature>
<proteinExistence type="predicted"/>
<sequence>MADTEVGNAAPLATGAATATSRPRLIRLATDAFVRCFLVALWVSNAANAAALSARWVGGEESRAAAAIHEFAVASCSAMGVFFCVAAVLLFWSPAGRAAEVQGASIGGKVGDAKRPATQPRRPESTGEHGFLSQLYAPIPAPMVILLFWVIAVGMLMEGRGLPKGSFADVGSILVDIGIFIHSVMFCFFIFPNMVSRMGVSFTKLNG</sequence>
<protein>
    <submittedName>
        <fullName evidence="2">Uncharacterized protein</fullName>
    </submittedName>
</protein>
<gene>
    <name evidence="2" type="ORF">EJB05_53918</name>
</gene>
<accession>A0A5J9SP03</accession>
<name>A0A5J9SP03_9POAL</name>
<keyword evidence="1" id="KW-1133">Transmembrane helix</keyword>
<evidence type="ECO:0000313" key="3">
    <source>
        <dbReference type="Proteomes" id="UP000324897"/>
    </source>
</evidence>
<evidence type="ECO:0000256" key="1">
    <source>
        <dbReference type="SAM" id="Phobius"/>
    </source>
</evidence>
<feature type="transmembrane region" description="Helical" evidence="1">
    <location>
        <begin position="32"/>
        <end position="51"/>
    </location>
</feature>
<feature type="transmembrane region" description="Helical" evidence="1">
    <location>
        <begin position="71"/>
        <end position="92"/>
    </location>
</feature>
<dbReference type="EMBL" id="RWGY01000563">
    <property type="protein sequence ID" value="TVU00649.1"/>
    <property type="molecule type" value="Genomic_DNA"/>
</dbReference>
<dbReference type="Gramene" id="TVU00649">
    <property type="protein sequence ID" value="TVU00649"/>
    <property type="gene ID" value="EJB05_53918"/>
</dbReference>
<dbReference type="OrthoDB" id="720000at2759"/>
<evidence type="ECO:0000313" key="2">
    <source>
        <dbReference type="EMBL" id="TVU00649.1"/>
    </source>
</evidence>
<keyword evidence="1" id="KW-0812">Transmembrane</keyword>
<organism evidence="2 3">
    <name type="scientific">Eragrostis curvula</name>
    <name type="common">weeping love grass</name>
    <dbReference type="NCBI Taxonomy" id="38414"/>
    <lineage>
        <taxon>Eukaryota</taxon>
        <taxon>Viridiplantae</taxon>
        <taxon>Streptophyta</taxon>
        <taxon>Embryophyta</taxon>
        <taxon>Tracheophyta</taxon>
        <taxon>Spermatophyta</taxon>
        <taxon>Magnoliopsida</taxon>
        <taxon>Liliopsida</taxon>
        <taxon>Poales</taxon>
        <taxon>Poaceae</taxon>
        <taxon>PACMAD clade</taxon>
        <taxon>Chloridoideae</taxon>
        <taxon>Eragrostideae</taxon>
        <taxon>Eragrostidinae</taxon>
        <taxon>Eragrostis</taxon>
    </lineage>
</organism>
<feature type="transmembrane region" description="Helical" evidence="1">
    <location>
        <begin position="135"/>
        <end position="157"/>
    </location>
</feature>
<dbReference type="Proteomes" id="UP000324897">
    <property type="component" value="Unassembled WGS sequence"/>
</dbReference>
<comment type="caution">
    <text evidence="2">The sequence shown here is derived from an EMBL/GenBank/DDBJ whole genome shotgun (WGS) entry which is preliminary data.</text>
</comment>
<keyword evidence="3" id="KW-1185">Reference proteome</keyword>
<keyword evidence="1" id="KW-0472">Membrane</keyword>